<organism evidence="2 3">
    <name type="scientific">Calycina marina</name>
    <dbReference type="NCBI Taxonomy" id="1763456"/>
    <lineage>
        <taxon>Eukaryota</taxon>
        <taxon>Fungi</taxon>
        <taxon>Dikarya</taxon>
        <taxon>Ascomycota</taxon>
        <taxon>Pezizomycotina</taxon>
        <taxon>Leotiomycetes</taxon>
        <taxon>Helotiales</taxon>
        <taxon>Pezizellaceae</taxon>
        <taxon>Calycina</taxon>
    </lineage>
</organism>
<dbReference type="EMBL" id="MU254238">
    <property type="protein sequence ID" value="KAG9241283.1"/>
    <property type="molecule type" value="Genomic_DNA"/>
</dbReference>
<dbReference type="GO" id="GO:0004523">
    <property type="term" value="F:RNA-DNA hybrid ribonuclease activity"/>
    <property type="evidence" value="ECO:0007669"/>
    <property type="project" value="InterPro"/>
</dbReference>
<keyword evidence="3" id="KW-1185">Reference proteome</keyword>
<proteinExistence type="predicted"/>
<accession>A0A9P7YWH0</accession>
<name>A0A9P7YWH0_9HELO</name>
<dbReference type="InterPro" id="IPR036397">
    <property type="entry name" value="RNaseH_sf"/>
</dbReference>
<dbReference type="GO" id="GO:0003676">
    <property type="term" value="F:nucleic acid binding"/>
    <property type="evidence" value="ECO:0007669"/>
    <property type="project" value="InterPro"/>
</dbReference>
<comment type="caution">
    <text evidence="2">The sequence shown here is derived from an EMBL/GenBank/DDBJ whole genome shotgun (WGS) entry which is preliminary data.</text>
</comment>
<dbReference type="Gene3D" id="3.30.420.10">
    <property type="entry name" value="Ribonuclease H-like superfamily/Ribonuclease H"/>
    <property type="match status" value="1"/>
</dbReference>
<gene>
    <name evidence="2" type="ORF">BJ878DRAFT_570309</name>
</gene>
<feature type="domain" description="RNase H type-1" evidence="1">
    <location>
        <begin position="53"/>
        <end position="208"/>
    </location>
</feature>
<dbReference type="InterPro" id="IPR002156">
    <property type="entry name" value="RNaseH_domain"/>
</dbReference>
<dbReference type="Proteomes" id="UP000887226">
    <property type="component" value="Unassembled WGS sequence"/>
</dbReference>
<dbReference type="PROSITE" id="PS50879">
    <property type="entry name" value="RNASE_H_1"/>
    <property type="match status" value="1"/>
</dbReference>
<dbReference type="Pfam" id="PF00075">
    <property type="entry name" value="RNase_H"/>
    <property type="match status" value="1"/>
</dbReference>
<reference evidence="2" key="1">
    <citation type="journal article" date="2021" name="IMA Fungus">
        <title>Genomic characterization of three marine fungi, including Emericellopsis atlantica sp. nov. with signatures of a generalist lifestyle and marine biomass degradation.</title>
        <authorList>
            <person name="Hagestad O.C."/>
            <person name="Hou L."/>
            <person name="Andersen J.H."/>
            <person name="Hansen E.H."/>
            <person name="Altermark B."/>
            <person name="Li C."/>
            <person name="Kuhnert E."/>
            <person name="Cox R.J."/>
            <person name="Crous P.W."/>
            <person name="Spatafora J.W."/>
            <person name="Lail K."/>
            <person name="Amirebrahimi M."/>
            <person name="Lipzen A."/>
            <person name="Pangilinan J."/>
            <person name="Andreopoulos W."/>
            <person name="Hayes R.D."/>
            <person name="Ng V."/>
            <person name="Grigoriev I.V."/>
            <person name="Jackson S.A."/>
            <person name="Sutton T.D.S."/>
            <person name="Dobson A.D.W."/>
            <person name="Rama T."/>
        </authorList>
    </citation>
    <scope>NUCLEOTIDE SEQUENCE</scope>
    <source>
        <strain evidence="2">TRa3180A</strain>
    </source>
</reference>
<dbReference type="AlphaFoldDB" id="A0A9P7YWH0"/>
<dbReference type="OrthoDB" id="407198at2759"/>
<evidence type="ECO:0000313" key="2">
    <source>
        <dbReference type="EMBL" id="KAG9241283.1"/>
    </source>
</evidence>
<protein>
    <submittedName>
        <fullName evidence="2">RNase H domain protein</fullName>
    </submittedName>
</protein>
<evidence type="ECO:0000259" key="1">
    <source>
        <dbReference type="PROSITE" id="PS50879"/>
    </source>
</evidence>
<evidence type="ECO:0000313" key="3">
    <source>
        <dbReference type="Proteomes" id="UP000887226"/>
    </source>
</evidence>
<dbReference type="InterPro" id="IPR012337">
    <property type="entry name" value="RNaseH-like_sf"/>
</dbReference>
<dbReference type="SUPFAM" id="SSF53098">
    <property type="entry name" value="Ribonuclease H-like"/>
    <property type="match status" value="1"/>
</dbReference>
<sequence length="233" mass="26704">MLPKFPGIFHPPGKSEDTPQALFRTEHRLIRAADSREILIYATGTCLSNGQDLPKAGCCFVYRSSAYTQRGDLTHGGTIRFRLEYKGPSGQHYRQTGNRAALRSVLAALQFRDWSKDCNESWRSIVIATDSKYVASNATERVKIWEGENWLTYDDELKCHVDIKNQDLWNSLMERIAELQSAGVRIRFWNITEDLNARTINFALQACSFHDEANFRVPSYFGPTGVLYMRNRI</sequence>